<reference evidence="2" key="1">
    <citation type="submission" date="2022-06" db="EMBL/GenBank/DDBJ databases">
        <title>Genome Sequence of Candolleomyces eurysporus.</title>
        <authorList>
            <person name="Buettner E."/>
        </authorList>
    </citation>
    <scope>NUCLEOTIDE SEQUENCE</scope>
    <source>
        <strain evidence="2">VTCC 930004</strain>
    </source>
</reference>
<feature type="non-terminal residue" evidence="2">
    <location>
        <position position="208"/>
    </location>
</feature>
<dbReference type="Proteomes" id="UP001140091">
    <property type="component" value="Unassembled WGS sequence"/>
</dbReference>
<dbReference type="EMBL" id="JANBPK010000771">
    <property type="protein sequence ID" value="KAJ2932491.1"/>
    <property type="molecule type" value="Genomic_DNA"/>
</dbReference>
<name>A0A9W8JCR2_9AGAR</name>
<dbReference type="OrthoDB" id="10524434at2759"/>
<proteinExistence type="predicted"/>
<sequence>MYDMRKKKKEKKERKSSMNRPTHFYQPSFSVLAAALAPSEPSFQKLHQNPQSTTPRLLLYTTLMSPWMLNSTALSGHPSSNIAIKTTDLPHLPGPSTGLTNSNQETSPPAALKSSITENSTSLLSKEEEEKVRSKSSSAHLRHPITPGFGVTRRCQGRSVSSEVGRYPLPLIFQKPAALPALRVRGVEGTSANRGAVCVVSSRRGTGP</sequence>
<feature type="region of interest" description="Disordered" evidence="1">
    <location>
        <begin position="1"/>
        <end position="24"/>
    </location>
</feature>
<feature type="compositionally biased region" description="Polar residues" evidence="1">
    <location>
        <begin position="97"/>
        <end position="107"/>
    </location>
</feature>
<gene>
    <name evidence="2" type="ORF">H1R20_g4619</name>
</gene>
<organism evidence="2 3">
    <name type="scientific">Candolleomyces eurysporus</name>
    <dbReference type="NCBI Taxonomy" id="2828524"/>
    <lineage>
        <taxon>Eukaryota</taxon>
        <taxon>Fungi</taxon>
        <taxon>Dikarya</taxon>
        <taxon>Basidiomycota</taxon>
        <taxon>Agaricomycotina</taxon>
        <taxon>Agaricomycetes</taxon>
        <taxon>Agaricomycetidae</taxon>
        <taxon>Agaricales</taxon>
        <taxon>Agaricineae</taxon>
        <taxon>Psathyrellaceae</taxon>
        <taxon>Candolleomyces</taxon>
    </lineage>
</organism>
<accession>A0A9W8JCR2</accession>
<keyword evidence="3" id="KW-1185">Reference proteome</keyword>
<protein>
    <submittedName>
        <fullName evidence="2">Uncharacterized protein</fullName>
    </submittedName>
</protein>
<evidence type="ECO:0000313" key="3">
    <source>
        <dbReference type="Proteomes" id="UP001140091"/>
    </source>
</evidence>
<comment type="caution">
    <text evidence="2">The sequence shown here is derived from an EMBL/GenBank/DDBJ whole genome shotgun (WGS) entry which is preliminary data.</text>
</comment>
<feature type="region of interest" description="Disordered" evidence="1">
    <location>
        <begin position="81"/>
        <end position="149"/>
    </location>
</feature>
<evidence type="ECO:0000313" key="2">
    <source>
        <dbReference type="EMBL" id="KAJ2932491.1"/>
    </source>
</evidence>
<evidence type="ECO:0000256" key="1">
    <source>
        <dbReference type="SAM" id="MobiDB-lite"/>
    </source>
</evidence>
<dbReference type="AlphaFoldDB" id="A0A9W8JCR2"/>
<feature type="compositionally biased region" description="Basic residues" evidence="1">
    <location>
        <begin position="1"/>
        <end position="14"/>
    </location>
</feature>